<dbReference type="PROSITE" id="PS51459">
    <property type="entry name" value="FIDO"/>
    <property type="match status" value="1"/>
</dbReference>
<dbReference type="PANTHER" id="PTHR39426:SF1">
    <property type="entry name" value="HOMOLOGY TO DEATH-ON-CURING PROTEIN OF PHAGE P1"/>
    <property type="match status" value="1"/>
</dbReference>
<gene>
    <name evidence="2" type="ORF">COV58_02295</name>
</gene>
<evidence type="ECO:0000313" key="2">
    <source>
        <dbReference type="EMBL" id="PIQ73482.1"/>
    </source>
</evidence>
<dbReference type="NCBIfam" id="TIGR01550">
    <property type="entry name" value="DOC_P1"/>
    <property type="match status" value="1"/>
</dbReference>
<evidence type="ECO:0000259" key="1">
    <source>
        <dbReference type="PROSITE" id="PS51459"/>
    </source>
</evidence>
<organism evidence="2 3">
    <name type="scientific">Candidatus Roizmanbacteria bacterium CG11_big_fil_rev_8_21_14_0_20_36_8</name>
    <dbReference type="NCBI Taxonomy" id="1974856"/>
    <lineage>
        <taxon>Bacteria</taxon>
        <taxon>Candidatus Roizmaniibacteriota</taxon>
    </lineage>
</organism>
<dbReference type="InterPro" id="IPR006440">
    <property type="entry name" value="Doc"/>
</dbReference>
<feature type="domain" description="Fido" evidence="1">
    <location>
        <begin position="6"/>
        <end position="124"/>
    </location>
</feature>
<name>A0A2M6IUD8_9BACT</name>
<dbReference type="GO" id="GO:0016301">
    <property type="term" value="F:kinase activity"/>
    <property type="evidence" value="ECO:0007669"/>
    <property type="project" value="InterPro"/>
</dbReference>
<dbReference type="InterPro" id="IPR053737">
    <property type="entry name" value="Type_II_TA_Toxin"/>
</dbReference>
<accession>A0A2M6IUD8</accession>
<protein>
    <submittedName>
        <fullName evidence="2">Type II toxin-antitoxin system death-on-curing family toxin</fullName>
    </submittedName>
</protein>
<dbReference type="EMBL" id="PCVM01000055">
    <property type="protein sequence ID" value="PIQ73482.1"/>
    <property type="molecule type" value="Genomic_DNA"/>
</dbReference>
<reference evidence="2 3" key="1">
    <citation type="submission" date="2017-09" db="EMBL/GenBank/DDBJ databases">
        <title>Depth-based differentiation of microbial function through sediment-hosted aquifers and enrichment of novel symbionts in the deep terrestrial subsurface.</title>
        <authorList>
            <person name="Probst A.J."/>
            <person name="Ladd B."/>
            <person name="Jarett J.K."/>
            <person name="Geller-Mcgrath D.E."/>
            <person name="Sieber C.M."/>
            <person name="Emerson J.B."/>
            <person name="Anantharaman K."/>
            <person name="Thomas B.C."/>
            <person name="Malmstrom R."/>
            <person name="Stieglmeier M."/>
            <person name="Klingl A."/>
            <person name="Woyke T."/>
            <person name="Ryan C.M."/>
            <person name="Banfield J.F."/>
        </authorList>
    </citation>
    <scope>NUCLEOTIDE SEQUENCE [LARGE SCALE GENOMIC DNA]</scope>
    <source>
        <strain evidence="2">CG11_big_fil_rev_8_21_14_0_20_36_8</strain>
    </source>
</reference>
<dbReference type="AlphaFoldDB" id="A0A2M6IUD8"/>
<dbReference type="InterPro" id="IPR003812">
    <property type="entry name" value="Fido"/>
</dbReference>
<dbReference type="PIRSF" id="PIRSF018297">
    <property type="entry name" value="Doc"/>
    <property type="match status" value="1"/>
</dbReference>
<dbReference type="PANTHER" id="PTHR39426">
    <property type="entry name" value="HOMOLOGY TO DEATH-ON-CURING PROTEIN OF PHAGE P1"/>
    <property type="match status" value="1"/>
</dbReference>
<evidence type="ECO:0000313" key="3">
    <source>
        <dbReference type="Proteomes" id="UP000231056"/>
    </source>
</evidence>
<proteinExistence type="predicted"/>
<sequence length="129" mass="14518">MEVKYVSIEEVYAIHEQMLLVGGGRSGVRNFGLLHSAVERPKASFTGKDLYPKIMGKAAALLHSLVNNHAFNDANKRTGFFSTLRFLDLNGYQCIASNKEVVLFSLTIDNERENLEDISSWLTKHCKKI</sequence>
<comment type="caution">
    <text evidence="2">The sequence shown here is derived from an EMBL/GenBank/DDBJ whole genome shotgun (WGS) entry which is preliminary data.</text>
</comment>
<dbReference type="Gene3D" id="1.20.120.1870">
    <property type="entry name" value="Fic/DOC protein, Fido domain"/>
    <property type="match status" value="1"/>
</dbReference>
<dbReference type="Pfam" id="PF02661">
    <property type="entry name" value="Fic"/>
    <property type="match status" value="1"/>
</dbReference>
<dbReference type="Proteomes" id="UP000231056">
    <property type="component" value="Unassembled WGS sequence"/>
</dbReference>